<dbReference type="CDD" id="cd00342">
    <property type="entry name" value="gram_neg_porins"/>
    <property type="match status" value="1"/>
</dbReference>
<evidence type="ECO:0000256" key="8">
    <source>
        <dbReference type="ARBA" id="ARBA00023114"/>
    </source>
</evidence>
<keyword evidence="5" id="KW-0812">Transmembrane</keyword>
<dbReference type="Pfam" id="PF13609">
    <property type="entry name" value="Porin_4"/>
    <property type="match status" value="1"/>
</dbReference>
<keyword evidence="3" id="KW-0813">Transport</keyword>
<keyword evidence="9" id="KW-0472">Membrane</keyword>
<evidence type="ECO:0000256" key="5">
    <source>
        <dbReference type="ARBA" id="ARBA00022692"/>
    </source>
</evidence>
<evidence type="ECO:0000256" key="2">
    <source>
        <dbReference type="ARBA" id="ARBA00011233"/>
    </source>
</evidence>
<evidence type="ECO:0000256" key="4">
    <source>
        <dbReference type="ARBA" id="ARBA00022452"/>
    </source>
</evidence>
<dbReference type="RefSeq" id="WP_172900068.1">
    <property type="nucleotide sequence ID" value="NZ_LT670818.1"/>
</dbReference>
<feature type="coiled-coil region" evidence="11">
    <location>
        <begin position="28"/>
        <end position="55"/>
    </location>
</feature>
<dbReference type="GO" id="GO:0015288">
    <property type="term" value="F:porin activity"/>
    <property type="evidence" value="ECO:0007669"/>
    <property type="project" value="UniProtKB-KW"/>
</dbReference>
<proteinExistence type="predicted"/>
<feature type="chain" id="PRO_5009914183" evidence="12">
    <location>
        <begin position="26"/>
        <end position="547"/>
    </location>
</feature>
<dbReference type="GO" id="GO:0009279">
    <property type="term" value="C:cell outer membrane"/>
    <property type="evidence" value="ECO:0007669"/>
    <property type="project" value="UniProtKB-SubCell"/>
</dbReference>
<dbReference type="SUPFAM" id="SSF56935">
    <property type="entry name" value="Porins"/>
    <property type="match status" value="1"/>
</dbReference>
<dbReference type="Proteomes" id="UP000190675">
    <property type="component" value="Chromosome I"/>
</dbReference>
<evidence type="ECO:0000256" key="6">
    <source>
        <dbReference type="ARBA" id="ARBA00022729"/>
    </source>
</evidence>
<name>A0A1M5UE43_9BRAD</name>
<keyword evidence="8" id="KW-0626">Porin</keyword>
<dbReference type="PANTHER" id="PTHR34501">
    <property type="entry name" value="PROTEIN YDDL-RELATED"/>
    <property type="match status" value="1"/>
</dbReference>
<keyword evidence="10" id="KW-0998">Cell outer membrane</keyword>
<accession>A0A1M5UE43</accession>
<feature type="signal peptide" evidence="12">
    <location>
        <begin position="1"/>
        <end position="25"/>
    </location>
</feature>
<protein>
    <submittedName>
        <fullName evidence="14">Porin</fullName>
    </submittedName>
</protein>
<evidence type="ECO:0000259" key="13">
    <source>
        <dbReference type="Pfam" id="PF13609"/>
    </source>
</evidence>
<comment type="subcellular location">
    <subcellularLocation>
        <location evidence="1">Cell outer membrane</location>
        <topology evidence="1">Multi-pass membrane protein</topology>
    </subcellularLocation>
</comment>
<organism evidence="14 15">
    <name type="scientific">Bradyrhizobium erythrophlei</name>
    <dbReference type="NCBI Taxonomy" id="1437360"/>
    <lineage>
        <taxon>Bacteria</taxon>
        <taxon>Pseudomonadati</taxon>
        <taxon>Pseudomonadota</taxon>
        <taxon>Alphaproteobacteria</taxon>
        <taxon>Hyphomicrobiales</taxon>
        <taxon>Nitrobacteraceae</taxon>
        <taxon>Bradyrhizobium</taxon>
    </lineage>
</organism>
<comment type="subunit">
    <text evidence="2">Homotrimer.</text>
</comment>
<dbReference type="GO" id="GO:0006811">
    <property type="term" value="P:monoatomic ion transport"/>
    <property type="evidence" value="ECO:0007669"/>
    <property type="project" value="UniProtKB-KW"/>
</dbReference>
<dbReference type="InterPro" id="IPR033900">
    <property type="entry name" value="Gram_neg_porin_domain"/>
</dbReference>
<dbReference type="InterPro" id="IPR050298">
    <property type="entry name" value="Gram-neg_bact_OMP"/>
</dbReference>
<reference evidence="14 15" key="1">
    <citation type="submission" date="2016-11" db="EMBL/GenBank/DDBJ databases">
        <authorList>
            <person name="Jaros S."/>
            <person name="Januszkiewicz K."/>
            <person name="Wedrychowicz H."/>
        </authorList>
    </citation>
    <scope>NUCLEOTIDE SEQUENCE [LARGE SCALE GENOMIC DNA]</scope>
    <source>
        <strain evidence="14 15">GAS242</strain>
    </source>
</reference>
<evidence type="ECO:0000256" key="9">
    <source>
        <dbReference type="ARBA" id="ARBA00023136"/>
    </source>
</evidence>
<keyword evidence="6 12" id="KW-0732">Signal</keyword>
<dbReference type="Gene3D" id="2.40.160.10">
    <property type="entry name" value="Porin"/>
    <property type="match status" value="1"/>
</dbReference>
<evidence type="ECO:0000256" key="10">
    <source>
        <dbReference type="ARBA" id="ARBA00023237"/>
    </source>
</evidence>
<keyword evidence="11" id="KW-0175">Coiled coil</keyword>
<evidence type="ECO:0000256" key="3">
    <source>
        <dbReference type="ARBA" id="ARBA00022448"/>
    </source>
</evidence>
<evidence type="ECO:0000256" key="12">
    <source>
        <dbReference type="SAM" id="SignalP"/>
    </source>
</evidence>
<evidence type="ECO:0000256" key="1">
    <source>
        <dbReference type="ARBA" id="ARBA00004571"/>
    </source>
</evidence>
<sequence>MRNKLLSGTACAALCLVSFSGAARSATLDDVMARLDKIEKENAELRSKVRSLSAKPAAVSVAAAPAVTDPSKFKGNPVLHGSVATSPAPVPPPGPMIAGIPVKAGPLTPLIDNTTVTLYGSIDLSGDIFNPSVFDQGTKLGVASNISSFGVRVRHNLAPYGWEGMAVVAQLESQVDFASAPTERAALGTRDSYLGLEGPWGAIKAGKSDTPYKKSTAAMDPFTRTLGDYNSIMGNTGGDNRAEFDWRMNHAVWYESPIYNGFQFSALASPGQNYAKDNSDYSYGDAFQCNGASSRGSGSNFPGTGGAVAGNIGGNGCTDGSYGNAYSAALTYKNGPFNAIAAYELHEGVNRHGDDGLEPGLIAPVFLADGSQVLTGVHNEWAAKVGGGYHFNDGLGDLQLNAFYEWIRREVTAIEQPFNERSRDAVFASATQMIGKWAISGSYAHAFSSPGNPAMLSVNDPVLASAATLQGNLFANDASQYAIGARYYFNNWASWYVVASQLNQGPGAHYCLGASGHGYQVCSRDAANDTIGGATIRAATTGMTFNF</sequence>
<evidence type="ECO:0000313" key="14">
    <source>
        <dbReference type="EMBL" id="SHH61229.1"/>
    </source>
</evidence>
<dbReference type="AlphaFoldDB" id="A0A1M5UE43"/>
<evidence type="ECO:0000256" key="11">
    <source>
        <dbReference type="SAM" id="Coils"/>
    </source>
</evidence>
<keyword evidence="4" id="KW-1134">Transmembrane beta strand</keyword>
<dbReference type="InterPro" id="IPR023614">
    <property type="entry name" value="Porin_dom_sf"/>
</dbReference>
<evidence type="ECO:0000256" key="7">
    <source>
        <dbReference type="ARBA" id="ARBA00023065"/>
    </source>
</evidence>
<gene>
    <name evidence="14" type="ORF">SAMN05444169_8348</name>
</gene>
<keyword evidence="7" id="KW-0406">Ion transport</keyword>
<feature type="domain" description="Porin" evidence="13">
    <location>
        <begin position="115"/>
        <end position="502"/>
    </location>
</feature>
<dbReference type="GO" id="GO:0046930">
    <property type="term" value="C:pore complex"/>
    <property type="evidence" value="ECO:0007669"/>
    <property type="project" value="UniProtKB-KW"/>
</dbReference>
<dbReference type="EMBL" id="LT670818">
    <property type="protein sequence ID" value="SHH61229.1"/>
    <property type="molecule type" value="Genomic_DNA"/>
</dbReference>
<evidence type="ECO:0000313" key="15">
    <source>
        <dbReference type="Proteomes" id="UP000190675"/>
    </source>
</evidence>
<dbReference type="PANTHER" id="PTHR34501:SF9">
    <property type="entry name" value="MAJOR OUTER MEMBRANE PROTEIN P.IA"/>
    <property type="match status" value="1"/>
</dbReference>